<comment type="subcellular location">
    <subcellularLocation>
        <location evidence="3">Chromosome</location>
        <location evidence="3">Centromere</location>
        <location evidence="3">Kinetochore</location>
    </subcellularLocation>
    <subcellularLocation>
        <location evidence="2">Cytoplasm</location>
        <location evidence="2">Cytoskeleton</location>
        <location evidence="2">Spindle</location>
    </subcellularLocation>
    <subcellularLocation>
        <location evidence="1">Nucleus</location>
    </subcellularLocation>
</comment>
<dbReference type="GO" id="GO:0051010">
    <property type="term" value="F:microtubule plus-end binding"/>
    <property type="evidence" value="ECO:0007669"/>
    <property type="project" value="TreeGrafter"/>
</dbReference>
<evidence type="ECO:0000313" key="18">
    <source>
        <dbReference type="EMBL" id="GAA97337.1"/>
    </source>
</evidence>
<evidence type="ECO:0000256" key="5">
    <source>
        <dbReference type="ARBA" id="ARBA00020261"/>
    </source>
</evidence>
<comment type="caution">
    <text evidence="18">The sequence shown here is derived from an EMBL/GenBank/DDBJ whole genome shotgun (WGS) entry which is preliminary data.</text>
</comment>
<reference evidence="18 19" key="1">
    <citation type="journal article" date="2011" name="J. Gen. Appl. Microbiol.">
        <title>Draft genome sequencing of the enigmatic basidiomycete Mixia osmundae.</title>
        <authorList>
            <person name="Nishida H."/>
            <person name="Nagatsuka Y."/>
            <person name="Sugiyama J."/>
        </authorList>
    </citation>
    <scope>NUCLEOTIDE SEQUENCE [LARGE SCALE GENOMIC DNA]</scope>
    <source>
        <strain evidence="19">CBS 9802 / IAM 14324 / JCM 22182 / KY 12970</strain>
    </source>
</reference>
<keyword evidence="14" id="KW-0131">Cell cycle</keyword>
<keyword evidence="10" id="KW-0498">Mitosis</keyword>
<evidence type="ECO:0000256" key="3">
    <source>
        <dbReference type="ARBA" id="ARBA00004629"/>
    </source>
</evidence>
<accession>G7E3C7</accession>
<comment type="similarity">
    <text evidence="4">Belongs to the DASH complex DAD1 family.</text>
</comment>
<evidence type="ECO:0000256" key="15">
    <source>
        <dbReference type="ARBA" id="ARBA00023328"/>
    </source>
</evidence>
<keyword evidence="8" id="KW-0132">Cell division</keyword>
<evidence type="ECO:0000256" key="9">
    <source>
        <dbReference type="ARBA" id="ARBA00022701"/>
    </source>
</evidence>
<keyword evidence="11" id="KW-0995">Kinetochore</keyword>
<evidence type="ECO:0000313" key="19">
    <source>
        <dbReference type="Proteomes" id="UP000009131"/>
    </source>
</evidence>
<evidence type="ECO:0000256" key="17">
    <source>
        <dbReference type="SAM" id="MobiDB-lite"/>
    </source>
</evidence>
<evidence type="ECO:0000256" key="11">
    <source>
        <dbReference type="ARBA" id="ARBA00022838"/>
    </source>
</evidence>
<evidence type="ECO:0000256" key="13">
    <source>
        <dbReference type="ARBA" id="ARBA00023242"/>
    </source>
</evidence>
<keyword evidence="9" id="KW-0493">Microtubule</keyword>
<keyword evidence="12" id="KW-0206">Cytoskeleton</keyword>
<evidence type="ECO:0000256" key="1">
    <source>
        <dbReference type="ARBA" id="ARBA00004123"/>
    </source>
</evidence>
<proteinExistence type="inferred from homology"/>
<name>G7E3C7_MIXOS</name>
<dbReference type="InterPro" id="IPR013958">
    <property type="entry name" value="DASH_Dad1"/>
</dbReference>
<evidence type="ECO:0000256" key="12">
    <source>
        <dbReference type="ARBA" id="ARBA00023212"/>
    </source>
</evidence>
<evidence type="ECO:0000256" key="10">
    <source>
        <dbReference type="ARBA" id="ARBA00022776"/>
    </source>
</evidence>
<evidence type="ECO:0000256" key="2">
    <source>
        <dbReference type="ARBA" id="ARBA00004186"/>
    </source>
</evidence>
<dbReference type="OMA" id="SKFERIM"/>
<dbReference type="AlphaFoldDB" id="G7E3C7"/>
<dbReference type="GO" id="GO:0072686">
    <property type="term" value="C:mitotic spindle"/>
    <property type="evidence" value="ECO:0007669"/>
    <property type="project" value="InterPro"/>
</dbReference>
<keyword evidence="19" id="KW-1185">Reference proteome</keyword>
<dbReference type="GO" id="GO:0005876">
    <property type="term" value="C:spindle microtubule"/>
    <property type="evidence" value="ECO:0007669"/>
    <property type="project" value="TreeGrafter"/>
</dbReference>
<keyword evidence="13" id="KW-0539">Nucleus</keyword>
<gene>
    <name evidence="18" type="primary">Mo04015</name>
    <name evidence="18" type="ORF">E5Q_04015</name>
</gene>
<dbReference type="PANTHER" id="PTHR28025:SF1">
    <property type="entry name" value="DASH COMPLEX SUBUNIT DAD1"/>
    <property type="match status" value="1"/>
</dbReference>
<dbReference type="InParanoid" id="G7E3C7"/>
<dbReference type="HOGENOM" id="CLU_142427_3_1_1"/>
<sequence>MSSSGAYEAERERLIRLISENLGRTLTSFNTLNRSVEAVTLVGNQFESVTTLWQQFEDTMAHPLADDATKMPVEQPNLKSSIRSQSQTDLTLPTGVAPGGGERYLS</sequence>
<dbReference type="Pfam" id="PF08649">
    <property type="entry name" value="DASH_Dad1"/>
    <property type="match status" value="1"/>
</dbReference>
<keyword evidence="15" id="KW-0137">Centromere</keyword>
<dbReference type="GO" id="GO:0042729">
    <property type="term" value="C:DASH complex"/>
    <property type="evidence" value="ECO:0007669"/>
    <property type="project" value="InterPro"/>
</dbReference>
<keyword evidence="6" id="KW-0158">Chromosome</keyword>
<evidence type="ECO:0000256" key="14">
    <source>
        <dbReference type="ARBA" id="ARBA00023306"/>
    </source>
</evidence>
<dbReference type="EMBL" id="BABT02000119">
    <property type="protein sequence ID" value="GAA97337.1"/>
    <property type="molecule type" value="Genomic_DNA"/>
</dbReference>
<organism evidence="18 19">
    <name type="scientific">Mixia osmundae (strain CBS 9802 / IAM 14324 / JCM 22182 / KY 12970)</name>
    <dbReference type="NCBI Taxonomy" id="764103"/>
    <lineage>
        <taxon>Eukaryota</taxon>
        <taxon>Fungi</taxon>
        <taxon>Dikarya</taxon>
        <taxon>Basidiomycota</taxon>
        <taxon>Pucciniomycotina</taxon>
        <taxon>Mixiomycetes</taxon>
        <taxon>Mixiales</taxon>
        <taxon>Mixiaceae</taxon>
        <taxon>Mixia</taxon>
    </lineage>
</organism>
<evidence type="ECO:0000256" key="7">
    <source>
        <dbReference type="ARBA" id="ARBA00022490"/>
    </source>
</evidence>
<dbReference type="OrthoDB" id="5566853at2759"/>
<dbReference type="GO" id="GO:0051301">
    <property type="term" value="P:cell division"/>
    <property type="evidence" value="ECO:0007669"/>
    <property type="project" value="UniProtKB-KW"/>
</dbReference>
<dbReference type="PANTHER" id="PTHR28025">
    <property type="entry name" value="DASH COMPLEX SUBUNIT DAD1"/>
    <property type="match status" value="1"/>
</dbReference>
<reference evidence="18 19" key="2">
    <citation type="journal article" date="2012" name="Open Biol.">
        <title>Characteristics of nucleosomes and linker DNA regions on the genome of the basidiomycete Mixia osmundae revealed by mono- and dinucleosome mapping.</title>
        <authorList>
            <person name="Nishida H."/>
            <person name="Kondo S."/>
            <person name="Matsumoto T."/>
            <person name="Suzuki Y."/>
            <person name="Yoshikawa H."/>
            <person name="Taylor T.D."/>
            <person name="Sugiyama J."/>
        </authorList>
    </citation>
    <scope>NUCLEOTIDE SEQUENCE [LARGE SCALE GENOMIC DNA]</scope>
    <source>
        <strain evidence="19">CBS 9802 / IAM 14324 / JCM 22182 / KY 12970</strain>
    </source>
</reference>
<feature type="compositionally biased region" description="Polar residues" evidence="17">
    <location>
        <begin position="77"/>
        <end position="91"/>
    </location>
</feature>
<keyword evidence="7" id="KW-0963">Cytoplasm</keyword>
<dbReference type="RefSeq" id="XP_014567780.1">
    <property type="nucleotide sequence ID" value="XM_014712294.1"/>
</dbReference>
<feature type="region of interest" description="Disordered" evidence="17">
    <location>
        <begin position="63"/>
        <end position="106"/>
    </location>
</feature>
<feature type="compositionally biased region" description="Gly residues" evidence="17">
    <location>
        <begin position="97"/>
        <end position="106"/>
    </location>
</feature>
<dbReference type="GO" id="GO:0044732">
    <property type="term" value="C:mitotic spindle pole body"/>
    <property type="evidence" value="ECO:0007669"/>
    <property type="project" value="TreeGrafter"/>
</dbReference>
<evidence type="ECO:0000256" key="4">
    <source>
        <dbReference type="ARBA" id="ARBA00010146"/>
    </source>
</evidence>
<evidence type="ECO:0000256" key="16">
    <source>
        <dbReference type="ARBA" id="ARBA00030566"/>
    </source>
</evidence>
<dbReference type="Proteomes" id="UP000009131">
    <property type="component" value="Unassembled WGS sequence"/>
</dbReference>
<evidence type="ECO:0000256" key="8">
    <source>
        <dbReference type="ARBA" id="ARBA00022618"/>
    </source>
</evidence>
<protein>
    <recommendedName>
        <fullName evidence="5">DASH complex subunit DAD1</fullName>
    </recommendedName>
    <alternativeName>
        <fullName evidence="16">Outer kinetochore protein DAD1</fullName>
    </alternativeName>
</protein>
<evidence type="ECO:0000256" key="6">
    <source>
        <dbReference type="ARBA" id="ARBA00022454"/>
    </source>
</evidence>